<protein>
    <submittedName>
        <fullName evidence="1">Uncharacterized protein</fullName>
    </submittedName>
</protein>
<evidence type="ECO:0000313" key="1">
    <source>
        <dbReference type="EMBL" id="CAH1442326.1"/>
    </source>
</evidence>
<dbReference type="AlphaFoldDB" id="A0AAU9NX09"/>
<organism evidence="1 2">
    <name type="scientific">Lactuca virosa</name>
    <dbReference type="NCBI Taxonomy" id="75947"/>
    <lineage>
        <taxon>Eukaryota</taxon>
        <taxon>Viridiplantae</taxon>
        <taxon>Streptophyta</taxon>
        <taxon>Embryophyta</taxon>
        <taxon>Tracheophyta</taxon>
        <taxon>Spermatophyta</taxon>
        <taxon>Magnoliopsida</taxon>
        <taxon>eudicotyledons</taxon>
        <taxon>Gunneridae</taxon>
        <taxon>Pentapetalae</taxon>
        <taxon>asterids</taxon>
        <taxon>campanulids</taxon>
        <taxon>Asterales</taxon>
        <taxon>Asteraceae</taxon>
        <taxon>Cichorioideae</taxon>
        <taxon>Cichorieae</taxon>
        <taxon>Lactucinae</taxon>
        <taxon>Lactuca</taxon>
    </lineage>
</organism>
<evidence type="ECO:0000313" key="2">
    <source>
        <dbReference type="Proteomes" id="UP001157418"/>
    </source>
</evidence>
<reference evidence="1 2" key="1">
    <citation type="submission" date="2022-01" db="EMBL/GenBank/DDBJ databases">
        <authorList>
            <person name="Xiong W."/>
            <person name="Schranz E."/>
        </authorList>
    </citation>
    <scope>NUCLEOTIDE SEQUENCE [LARGE SCALE GENOMIC DNA]</scope>
</reference>
<sequence>MTREFFNWKSCGEELVWEEAEELLEVVEHSYPTTFQKVQIRVKPIRSAILEDFHATIKRFMGASVDALTREQIASLPEDLEELEEFKFDLSWGNKRLDMVDKLKFGNDPLHKEFMPLEESLEPLKATVDMQ</sequence>
<comment type="caution">
    <text evidence="1">The sequence shown here is derived from an EMBL/GenBank/DDBJ whole genome shotgun (WGS) entry which is preliminary data.</text>
</comment>
<gene>
    <name evidence="1" type="ORF">LVIROSA_LOCUS28319</name>
</gene>
<dbReference type="EMBL" id="CAKMRJ010005412">
    <property type="protein sequence ID" value="CAH1442326.1"/>
    <property type="molecule type" value="Genomic_DNA"/>
</dbReference>
<proteinExistence type="predicted"/>
<accession>A0AAU9NX09</accession>
<dbReference type="Proteomes" id="UP001157418">
    <property type="component" value="Unassembled WGS sequence"/>
</dbReference>
<name>A0AAU9NX09_9ASTR</name>
<keyword evidence="2" id="KW-1185">Reference proteome</keyword>